<dbReference type="InterPro" id="IPR011660">
    <property type="entry name" value="VapB-like"/>
</dbReference>
<evidence type="ECO:0000313" key="2">
    <source>
        <dbReference type="Proteomes" id="UP000289708"/>
    </source>
</evidence>
<dbReference type="RefSeq" id="WP_128777774.1">
    <property type="nucleotide sequence ID" value="NZ_RYFI01000011.1"/>
</dbReference>
<comment type="caution">
    <text evidence="1">The sequence shown here is derived from an EMBL/GenBank/DDBJ whole genome shotgun (WGS) entry which is preliminary data.</text>
</comment>
<protein>
    <recommendedName>
        <fullName evidence="3">Transcription factor</fullName>
    </recommendedName>
</protein>
<dbReference type="AlphaFoldDB" id="A0A4Q0MHX6"/>
<dbReference type="EMBL" id="RYFI01000011">
    <property type="protein sequence ID" value="RXF72913.1"/>
    <property type="molecule type" value="Genomic_DNA"/>
</dbReference>
<organism evidence="1 2">
    <name type="scientific">Hansschlegelia zhihuaiae</name>
    <dbReference type="NCBI Taxonomy" id="405005"/>
    <lineage>
        <taxon>Bacteria</taxon>
        <taxon>Pseudomonadati</taxon>
        <taxon>Pseudomonadota</taxon>
        <taxon>Alphaproteobacteria</taxon>
        <taxon>Hyphomicrobiales</taxon>
        <taxon>Methylopilaceae</taxon>
        <taxon>Hansschlegelia</taxon>
    </lineage>
</organism>
<accession>A0A4Q0MHX6</accession>
<evidence type="ECO:0000313" key="1">
    <source>
        <dbReference type="EMBL" id="RXF72913.1"/>
    </source>
</evidence>
<sequence>MAFHVRDAETDRVVRQLAARKGESLTDAIRHACEAELAKLDEPADRARRLAAMRAIVDEIATWPRTGLVADKAFYDALNDE</sequence>
<dbReference type="Proteomes" id="UP000289708">
    <property type="component" value="Unassembled WGS sequence"/>
</dbReference>
<gene>
    <name evidence="1" type="ORF">EK403_12220</name>
</gene>
<dbReference type="Pfam" id="PF07704">
    <property type="entry name" value="PSK_trans_fac"/>
    <property type="match status" value="1"/>
</dbReference>
<evidence type="ECO:0008006" key="3">
    <source>
        <dbReference type="Google" id="ProtNLM"/>
    </source>
</evidence>
<keyword evidence="2" id="KW-1185">Reference proteome</keyword>
<dbReference type="OrthoDB" id="9814421at2"/>
<reference evidence="1 2" key="1">
    <citation type="submission" date="2018-12" db="EMBL/GenBank/DDBJ databases">
        <title>bacterium Hansschlegelia zhihuaiae S113.</title>
        <authorList>
            <person name="He J."/>
        </authorList>
    </citation>
    <scope>NUCLEOTIDE SEQUENCE [LARGE SCALE GENOMIC DNA]</scope>
    <source>
        <strain evidence="1 2">S 113</strain>
    </source>
</reference>
<name>A0A4Q0MHX6_9HYPH</name>
<proteinExistence type="predicted"/>